<dbReference type="Pfam" id="PF08282">
    <property type="entry name" value="Hydrolase_3"/>
    <property type="match status" value="2"/>
</dbReference>
<dbReference type="SFLD" id="SFLDS00003">
    <property type="entry name" value="Haloacid_Dehalogenase"/>
    <property type="match status" value="1"/>
</dbReference>
<organism evidence="4 5">
    <name type="scientific">Thalassovita mediterranea</name>
    <dbReference type="NCBI Taxonomy" id="340021"/>
    <lineage>
        <taxon>Bacteria</taxon>
        <taxon>Pseudomonadati</taxon>
        <taxon>Pseudomonadota</taxon>
        <taxon>Alphaproteobacteria</taxon>
        <taxon>Rhodobacterales</taxon>
        <taxon>Roseobacteraceae</taxon>
        <taxon>Thalassovita</taxon>
    </lineage>
</organism>
<evidence type="ECO:0000256" key="1">
    <source>
        <dbReference type="ARBA" id="ARBA00022723"/>
    </source>
</evidence>
<gene>
    <name evidence="4" type="primary">gpgP</name>
    <name evidence="4" type="ORF">TM5383_00465</name>
</gene>
<dbReference type="PANTHER" id="PTHR10000:SF8">
    <property type="entry name" value="HAD SUPERFAMILY HYDROLASE-LIKE, TYPE 3"/>
    <property type="match status" value="1"/>
</dbReference>
<keyword evidence="3" id="KW-0460">Magnesium</keyword>
<keyword evidence="5" id="KW-1185">Reference proteome</keyword>
<dbReference type="PANTHER" id="PTHR10000">
    <property type="entry name" value="PHOSPHOSERINE PHOSPHATASE"/>
    <property type="match status" value="1"/>
</dbReference>
<dbReference type="Gene3D" id="3.40.50.1000">
    <property type="entry name" value="HAD superfamily/HAD-like"/>
    <property type="match status" value="1"/>
</dbReference>
<dbReference type="SUPFAM" id="SSF56784">
    <property type="entry name" value="HAD-like"/>
    <property type="match status" value="1"/>
</dbReference>
<dbReference type="GO" id="GO:0050531">
    <property type="term" value="F:mannosyl-3-phosphoglycerate phosphatase activity"/>
    <property type="evidence" value="ECO:0007669"/>
    <property type="project" value="UniProtKB-EC"/>
</dbReference>
<dbReference type="NCBIfam" id="TIGR01486">
    <property type="entry name" value="HAD-SF-IIB-MPGP"/>
    <property type="match status" value="1"/>
</dbReference>
<dbReference type="InterPro" id="IPR036412">
    <property type="entry name" value="HAD-like_sf"/>
</dbReference>
<dbReference type="EC" id="3.1.3.70" evidence="4"/>
<keyword evidence="2 4" id="KW-0378">Hydrolase</keyword>
<protein>
    <submittedName>
        <fullName evidence="4">Glucosyl-3-phosphoglycerate/mannosyl-3-phosphoglycerate phosphatase</fullName>
        <ecNumber evidence="4">3.1.3.70</ecNumber>
    </submittedName>
</protein>
<reference evidence="4 5" key="1">
    <citation type="submission" date="2015-09" db="EMBL/GenBank/DDBJ databases">
        <authorList>
            <consortium name="Swine Surveillance"/>
        </authorList>
    </citation>
    <scope>NUCLEOTIDE SEQUENCE [LARGE SCALE GENOMIC DNA]</scope>
    <source>
        <strain evidence="4 5">CECT 8383</strain>
    </source>
</reference>
<evidence type="ECO:0000313" key="4">
    <source>
        <dbReference type="EMBL" id="CUH83280.1"/>
    </source>
</evidence>
<dbReference type="Proteomes" id="UP000051681">
    <property type="component" value="Unassembled WGS sequence"/>
</dbReference>
<dbReference type="Gene3D" id="3.30.980.20">
    <property type="entry name" value="Putative mannosyl-3-phosphoglycerate phosphatase, domain 2"/>
    <property type="match status" value="1"/>
</dbReference>
<dbReference type="InterPro" id="IPR006381">
    <property type="entry name" value="HAD-SF-IIB-MPGP"/>
</dbReference>
<dbReference type="EMBL" id="CYSF01000003">
    <property type="protein sequence ID" value="CUH83280.1"/>
    <property type="molecule type" value="Genomic_DNA"/>
</dbReference>
<accession>A0A0P1GMF4</accession>
<keyword evidence="1" id="KW-0479">Metal-binding</keyword>
<evidence type="ECO:0000256" key="2">
    <source>
        <dbReference type="ARBA" id="ARBA00022801"/>
    </source>
</evidence>
<proteinExistence type="predicted"/>
<dbReference type="GO" id="GO:0051479">
    <property type="term" value="P:mannosylglycerate biosynthetic process"/>
    <property type="evidence" value="ECO:0007669"/>
    <property type="project" value="InterPro"/>
</dbReference>
<dbReference type="STRING" id="340021.TM5383_00465"/>
<dbReference type="SFLD" id="SFLDG01142">
    <property type="entry name" value="C2.B.2:_Mannosyl-3-phosphoglyc"/>
    <property type="match status" value="1"/>
</dbReference>
<name>A0A0P1GMF4_9RHOB</name>
<dbReference type="GO" id="GO:0005829">
    <property type="term" value="C:cytosol"/>
    <property type="evidence" value="ECO:0007669"/>
    <property type="project" value="TreeGrafter"/>
</dbReference>
<dbReference type="RefSeq" id="WP_058317444.1">
    <property type="nucleotide sequence ID" value="NZ_CYSF01000003.1"/>
</dbReference>
<evidence type="ECO:0000256" key="3">
    <source>
        <dbReference type="ARBA" id="ARBA00022842"/>
    </source>
</evidence>
<dbReference type="GO" id="GO:0000287">
    <property type="term" value="F:magnesium ion binding"/>
    <property type="evidence" value="ECO:0007669"/>
    <property type="project" value="TreeGrafter"/>
</dbReference>
<dbReference type="AlphaFoldDB" id="A0A0P1GMF4"/>
<dbReference type="SFLD" id="SFLDG01140">
    <property type="entry name" value="C2.B:_Phosphomannomutase_and_P"/>
    <property type="match status" value="1"/>
</dbReference>
<dbReference type="OrthoDB" id="193379at2"/>
<dbReference type="InterPro" id="IPR023214">
    <property type="entry name" value="HAD_sf"/>
</dbReference>
<sequence>MTERPRLLIFSDLDGTLLDHQTYQWTAARDALGALKEAGAGLVLASSKTAAEIAPLRAAIGFQNWPAIVENGAGLLPAGAVCDALSERYDALRTALANVPTDLRALFTGFGDLDAAGVAAVTGLSPKAAGLAKQRAFSEPGTWTGTVQELDQFLNHLATQGITAQRGGRFVTLSFGGNKADRVADLTQRYSPRHTIALGDAPNDIKMLETADIGVVIANPHSAPLPPLKGEGAGKIIRTTEAGPSGWNAAILSLIKQLTD</sequence>
<evidence type="ECO:0000313" key="5">
    <source>
        <dbReference type="Proteomes" id="UP000051681"/>
    </source>
</evidence>